<feature type="compositionally biased region" description="Polar residues" evidence="1">
    <location>
        <begin position="234"/>
        <end position="246"/>
    </location>
</feature>
<feature type="domain" description="BHLH" evidence="2">
    <location>
        <begin position="514"/>
        <end position="589"/>
    </location>
</feature>
<feature type="compositionally biased region" description="Basic and acidic residues" evidence="1">
    <location>
        <begin position="596"/>
        <end position="608"/>
    </location>
</feature>
<dbReference type="InterPro" id="IPR011598">
    <property type="entry name" value="bHLH_dom"/>
</dbReference>
<feature type="region of interest" description="Disordered" evidence="1">
    <location>
        <begin position="551"/>
        <end position="576"/>
    </location>
</feature>
<accession>A0ABR0J8E5</accession>
<name>A0ABR0J8E5_9EURO</name>
<dbReference type="Proteomes" id="UP001345691">
    <property type="component" value="Unassembled WGS sequence"/>
</dbReference>
<evidence type="ECO:0000313" key="3">
    <source>
        <dbReference type="EMBL" id="KAK5059009.1"/>
    </source>
</evidence>
<keyword evidence="4" id="KW-1185">Reference proteome</keyword>
<feature type="region of interest" description="Disordered" evidence="1">
    <location>
        <begin position="384"/>
        <end position="458"/>
    </location>
</feature>
<dbReference type="SMART" id="SM00353">
    <property type="entry name" value="HLH"/>
    <property type="match status" value="1"/>
</dbReference>
<feature type="compositionally biased region" description="Low complexity" evidence="1">
    <location>
        <begin position="565"/>
        <end position="576"/>
    </location>
</feature>
<protein>
    <recommendedName>
        <fullName evidence="2">BHLH domain-containing protein</fullName>
    </recommendedName>
</protein>
<evidence type="ECO:0000256" key="1">
    <source>
        <dbReference type="SAM" id="MobiDB-lite"/>
    </source>
</evidence>
<dbReference type="CDD" id="cd11392">
    <property type="entry name" value="bHLH_ScPHO4_like"/>
    <property type="match status" value="1"/>
</dbReference>
<dbReference type="SUPFAM" id="SSF47459">
    <property type="entry name" value="HLH, helix-loop-helix DNA-binding domain"/>
    <property type="match status" value="1"/>
</dbReference>
<feature type="region of interest" description="Disordered" evidence="1">
    <location>
        <begin position="596"/>
        <end position="622"/>
    </location>
</feature>
<feature type="region of interest" description="Disordered" evidence="1">
    <location>
        <begin position="202"/>
        <end position="348"/>
    </location>
</feature>
<feature type="compositionally biased region" description="Low complexity" evidence="1">
    <location>
        <begin position="611"/>
        <end position="622"/>
    </location>
</feature>
<proteinExistence type="predicted"/>
<dbReference type="PROSITE" id="PS50888">
    <property type="entry name" value="BHLH"/>
    <property type="match status" value="1"/>
</dbReference>
<organism evidence="3 4">
    <name type="scientific">Exophiala sideris</name>
    <dbReference type="NCBI Taxonomy" id="1016849"/>
    <lineage>
        <taxon>Eukaryota</taxon>
        <taxon>Fungi</taxon>
        <taxon>Dikarya</taxon>
        <taxon>Ascomycota</taxon>
        <taxon>Pezizomycotina</taxon>
        <taxon>Eurotiomycetes</taxon>
        <taxon>Chaetothyriomycetidae</taxon>
        <taxon>Chaetothyriales</taxon>
        <taxon>Herpotrichiellaceae</taxon>
        <taxon>Exophiala</taxon>
    </lineage>
</organism>
<dbReference type="Pfam" id="PF00010">
    <property type="entry name" value="HLH"/>
    <property type="match status" value="1"/>
</dbReference>
<evidence type="ECO:0000259" key="2">
    <source>
        <dbReference type="PROSITE" id="PS50888"/>
    </source>
</evidence>
<feature type="compositionally biased region" description="Polar residues" evidence="1">
    <location>
        <begin position="319"/>
        <end position="335"/>
    </location>
</feature>
<sequence>MTQEREQNVVWPQDMQDDGMVAGVGDDDFTKFLDLDNEFQHFTTMNNGHSGLDTPMGRLGFGNPNGDIAYANSEQMQMNLPPTSDSVGYQNHLASNQSYGQYQPQYQQMQMPQQYHVPPTPVSAEMQARKYAHQMGNNGQILFDHQQAVVEVDIVQVSFTPLVSPAQTPMDGGFTMSDYGLADEFFSPLTSPAIEAQAQFSGTGTTASPVDLNADQGAPNTSQPAAKRPRRKVNGQTRASARSVKQSPAMKPNHRSRHPSLSSLQLDKIGNMLPQTASGATLYPSAPNSAVIQPSDDSVSPEALSEAAMRPPPVPANLKSPQPGATSQNSNNPVTPATLMRMPSKQSVSAKQMEQLVSAHVSDEPMEDIMLPDAAASQLLASHDTTKNGDDSENTPTVQAKSAKLSANSTPRGVLIRTDSQETFAKPGKLETRGGRASKKRQSTSSATISPALRPKISPSISPLAPAAGPGMSHLSAETSALYLASKSNYQNILEGTHLPGVSYPETLAENLTSKRTSHKIAEQGRRNRINLALKEIEALLPPAIVASCGKKERAGSQDNDADSKASASAQGASKASTVEMAIVYIKSLQSELKETKDKLESVEKKLATDGGSSAESHSSEG</sequence>
<reference evidence="3 4" key="1">
    <citation type="submission" date="2023-08" db="EMBL/GenBank/DDBJ databases">
        <title>Black Yeasts Isolated from many extreme environments.</title>
        <authorList>
            <person name="Coleine C."/>
            <person name="Stajich J.E."/>
            <person name="Selbmann L."/>
        </authorList>
    </citation>
    <scope>NUCLEOTIDE SEQUENCE [LARGE SCALE GENOMIC DNA]</scope>
    <source>
        <strain evidence="3 4">CCFEE 6328</strain>
    </source>
</reference>
<dbReference type="InterPro" id="IPR036638">
    <property type="entry name" value="HLH_DNA-bd_sf"/>
</dbReference>
<comment type="caution">
    <text evidence="3">The sequence shown here is derived from an EMBL/GenBank/DDBJ whole genome shotgun (WGS) entry which is preliminary data.</text>
</comment>
<gene>
    <name evidence="3" type="ORF">LTR69_006296</name>
</gene>
<dbReference type="Gene3D" id="4.10.280.10">
    <property type="entry name" value="Helix-loop-helix DNA-binding domain"/>
    <property type="match status" value="1"/>
</dbReference>
<feature type="compositionally biased region" description="Polar residues" evidence="1">
    <location>
        <begin position="394"/>
        <end position="411"/>
    </location>
</feature>
<feature type="compositionally biased region" description="Polar residues" evidence="1">
    <location>
        <begin position="286"/>
        <end position="298"/>
    </location>
</feature>
<dbReference type="EMBL" id="JAVRRF010000013">
    <property type="protein sequence ID" value="KAK5059009.1"/>
    <property type="molecule type" value="Genomic_DNA"/>
</dbReference>
<evidence type="ECO:0000313" key="4">
    <source>
        <dbReference type="Proteomes" id="UP001345691"/>
    </source>
</evidence>